<sequence>MCSHTEMCMKFHRMEQRLSKLEVSATTIGYSNACCYDNSYQNIKDMQKQPSDFKQNSTD</sequence>
<dbReference type="EMBL" id="HACG01005994">
    <property type="protein sequence ID" value="CEK52859.1"/>
    <property type="molecule type" value="Transcribed_RNA"/>
</dbReference>
<proteinExistence type="predicted"/>
<name>A0A0B6Y9K7_9EUPU</name>
<protein>
    <submittedName>
        <fullName evidence="1">Uncharacterized protein</fullName>
    </submittedName>
</protein>
<evidence type="ECO:0000313" key="1">
    <source>
        <dbReference type="EMBL" id="CEK52859.1"/>
    </source>
</evidence>
<accession>A0A0B6Y9K7</accession>
<reference evidence="1" key="1">
    <citation type="submission" date="2014-12" db="EMBL/GenBank/DDBJ databases">
        <title>Insight into the proteome of Arion vulgaris.</title>
        <authorList>
            <person name="Aradska J."/>
            <person name="Bulat T."/>
            <person name="Smidak R."/>
            <person name="Sarate P."/>
            <person name="Gangsoo J."/>
            <person name="Sialana F."/>
            <person name="Bilban M."/>
            <person name="Lubec G."/>
        </authorList>
    </citation>
    <scope>NUCLEOTIDE SEQUENCE</scope>
    <source>
        <tissue evidence="1">Skin</tissue>
    </source>
</reference>
<organism evidence="1">
    <name type="scientific">Arion vulgaris</name>
    <dbReference type="NCBI Taxonomy" id="1028688"/>
    <lineage>
        <taxon>Eukaryota</taxon>
        <taxon>Metazoa</taxon>
        <taxon>Spiralia</taxon>
        <taxon>Lophotrochozoa</taxon>
        <taxon>Mollusca</taxon>
        <taxon>Gastropoda</taxon>
        <taxon>Heterobranchia</taxon>
        <taxon>Euthyneura</taxon>
        <taxon>Panpulmonata</taxon>
        <taxon>Eupulmonata</taxon>
        <taxon>Stylommatophora</taxon>
        <taxon>Helicina</taxon>
        <taxon>Arionoidea</taxon>
        <taxon>Arionidae</taxon>
        <taxon>Arion</taxon>
    </lineage>
</organism>
<gene>
    <name evidence="1" type="primary">ORF18269</name>
</gene>
<dbReference type="AlphaFoldDB" id="A0A0B6Y9K7"/>